<dbReference type="Pfam" id="PF00560">
    <property type="entry name" value="LRR_1"/>
    <property type="match status" value="1"/>
</dbReference>
<sequence length="371" mass="43230">MLTRVILSINIIIFLWNLNHVFGQFATNFKCNESKQSDEYVRDVKIYINEVSEYLNSKSTRVVDLSTIGLGFLSDGDFIGSSYRHISSLNLSRNVVKSISFGLILRYPNLQELDLSQNCLTSLDVKHRIIFRNLSSLNVSRNSITNIHPFTFSNVSLEVVDLSHNHLIRFLAADFEIRQLYINDNKLTQIEIDSGHRKELKILDTSNNNLKIVQINVDLSNLILSNNQLTMDEYFRIRNVYGTLDMSRNYISEFNWKFISCVTNLDISHNQFTTFHVECPSKRFQRIKRLNLNGNFLCNFNDAQNITKCFPNLKFISIMHNRLNKIQKINIKSTLSKLKVKSQMFDYDVHPITLCDDDDCDAFNIFFKKFE</sequence>
<dbReference type="InterPro" id="IPR001611">
    <property type="entry name" value="Leu-rich_rpt"/>
</dbReference>
<dbReference type="Proteomes" id="UP001153620">
    <property type="component" value="Chromosome 3"/>
</dbReference>
<proteinExistence type="predicted"/>
<dbReference type="EMBL" id="OU895879">
    <property type="protein sequence ID" value="CAG9808300.1"/>
    <property type="molecule type" value="Genomic_DNA"/>
</dbReference>
<keyword evidence="2" id="KW-0677">Repeat</keyword>
<dbReference type="AlphaFoldDB" id="A0A9N9S1K4"/>
<evidence type="ECO:0000256" key="2">
    <source>
        <dbReference type="ARBA" id="ARBA00022737"/>
    </source>
</evidence>
<name>A0A9N9S1K4_9DIPT</name>
<reference evidence="4" key="2">
    <citation type="submission" date="2022-10" db="EMBL/GenBank/DDBJ databases">
        <authorList>
            <consortium name="ENA_rothamsted_submissions"/>
            <consortium name="culmorum"/>
            <person name="King R."/>
        </authorList>
    </citation>
    <scope>NUCLEOTIDE SEQUENCE</scope>
</reference>
<feature type="signal peptide" evidence="3">
    <location>
        <begin position="1"/>
        <end position="23"/>
    </location>
</feature>
<gene>
    <name evidence="4" type="ORF">CHIRRI_LOCUS11142</name>
</gene>
<reference evidence="4" key="1">
    <citation type="submission" date="2022-01" db="EMBL/GenBank/DDBJ databases">
        <authorList>
            <person name="King R."/>
        </authorList>
    </citation>
    <scope>NUCLEOTIDE SEQUENCE</scope>
</reference>
<accession>A0A9N9S1K4</accession>
<dbReference type="PROSITE" id="PS51450">
    <property type="entry name" value="LRR"/>
    <property type="match status" value="2"/>
</dbReference>
<dbReference type="InterPro" id="IPR032675">
    <property type="entry name" value="LRR_dom_sf"/>
</dbReference>
<dbReference type="PANTHER" id="PTHR45617">
    <property type="entry name" value="LEUCINE RICH REPEAT FAMILY PROTEIN"/>
    <property type="match status" value="1"/>
</dbReference>
<evidence type="ECO:0000256" key="3">
    <source>
        <dbReference type="SAM" id="SignalP"/>
    </source>
</evidence>
<dbReference type="OrthoDB" id="1687175at2759"/>
<keyword evidence="1" id="KW-0433">Leucine-rich repeat</keyword>
<evidence type="ECO:0000313" key="5">
    <source>
        <dbReference type="Proteomes" id="UP001153620"/>
    </source>
</evidence>
<feature type="chain" id="PRO_5040104956" evidence="3">
    <location>
        <begin position="24"/>
        <end position="371"/>
    </location>
</feature>
<organism evidence="4 5">
    <name type="scientific">Chironomus riparius</name>
    <dbReference type="NCBI Taxonomy" id="315576"/>
    <lineage>
        <taxon>Eukaryota</taxon>
        <taxon>Metazoa</taxon>
        <taxon>Ecdysozoa</taxon>
        <taxon>Arthropoda</taxon>
        <taxon>Hexapoda</taxon>
        <taxon>Insecta</taxon>
        <taxon>Pterygota</taxon>
        <taxon>Neoptera</taxon>
        <taxon>Endopterygota</taxon>
        <taxon>Diptera</taxon>
        <taxon>Nematocera</taxon>
        <taxon>Chironomoidea</taxon>
        <taxon>Chironomidae</taxon>
        <taxon>Chironominae</taxon>
        <taxon>Chironomus</taxon>
    </lineage>
</organism>
<evidence type="ECO:0000313" key="4">
    <source>
        <dbReference type="EMBL" id="CAG9808300.1"/>
    </source>
</evidence>
<protein>
    <submittedName>
        <fullName evidence="4">Uncharacterized protein</fullName>
    </submittedName>
</protein>
<dbReference type="Pfam" id="PF13855">
    <property type="entry name" value="LRR_8"/>
    <property type="match status" value="1"/>
</dbReference>
<keyword evidence="5" id="KW-1185">Reference proteome</keyword>
<evidence type="ECO:0000256" key="1">
    <source>
        <dbReference type="ARBA" id="ARBA00022614"/>
    </source>
</evidence>
<keyword evidence="3" id="KW-0732">Signal</keyword>
<dbReference type="PANTHER" id="PTHR45617:SF181">
    <property type="entry name" value="LP04042P"/>
    <property type="match status" value="1"/>
</dbReference>
<dbReference type="Gene3D" id="3.80.10.10">
    <property type="entry name" value="Ribonuclease Inhibitor"/>
    <property type="match status" value="3"/>
</dbReference>
<dbReference type="SUPFAM" id="SSF52058">
    <property type="entry name" value="L domain-like"/>
    <property type="match status" value="1"/>
</dbReference>